<evidence type="ECO:0000313" key="7">
    <source>
        <dbReference type="Proteomes" id="UP000016922"/>
    </source>
</evidence>
<accession>S3D4S0</accession>
<dbReference type="InterPro" id="IPR010730">
    <property type="entry name" value="HET"/>
</dbReference>
<keyword evidence="4" id="KW-0349">Heme</keyword>
<dbReference type="AlphaFoldDB" id="S3D4S0"/>
<keyword evidence="3 4" id="KW-0408">Iron</keyword>
<dbReference type="CDD" id="cd11060">
    <property type="entry name" value="CYP57A1-like"/>
    <property type="match status" value="1"/>
</dbReference>
<dbReference type="RefSeq" id="XP_008080059.1">
    <property type="nucleotide sequence ID" value="XM_008081868.1"/>
</dbReference>
<dbReference type="EMBL" id="KE145358">
    <property type="protein sequence ID" value="EPE33442.1"/>
    <property type="molecule type" value="Genomic_DNA"/>
</dbReference>
<evidence type="ECO:0000313" key="6">
    <source>
        <dbReference type="EMBL" id="EPE33442.1"/>
    </source>
</evidence>
<dbReference type="PRINTS" id="PR00385">
    <property type="entry name" value="P450"/>
</dbReference>
<proteinExistence type="predicted"/>
<evidence type="ECO:0000256" key="1">
    <source>
        <dbReference type="ARBA" id="ARBA00001971"/>
    </source>
</evidence>
<sequence length="1209" mass="135407">MFFAFSEYTLPFLIGLCALEISWIIYCRYFHPLRSVPGPFLASISRSWIVFNTASGRMEHTQRRLHKKYGQLVRIAPNEIACSDPAAIKTIYSTKSVFNKSDFYDAWAPPNNGYVGHFPSRNEKEHSERRRIVNNVYSMSSVLESEKAIDWCTQLFCDTFNVLARQNKAIDLGLWINMYTFDVLGELFYGKMFGFMSERTDIGGYMKAIDSLLPAFTIGGTVPSYLTKMYLLSTILISPSIRGALGAVKKIEDASKAAVEKRKVELATAADDKHDMIRKMLDINTEKGEKIDFTHEHIYVESHSSIFAGADTTAIAINSVLYHLMKNPKAYKKLTAEIDEAVTNSTLHIPVSYAAAIKLPYLKACVNEGMRMHPSVGLTMPRVVPAGGTIICDTDIPAGYRVGINPAVVHYDKEVFGSDADEFNPDRWIIGDAVKMEKTILQFGAGSRTCIGKNISLSEIYKLIPQILRLFTIRLEDPSKDWETHNYSAPSLPPPLQKVSDWGYHAPLYEDPNDTPTSGAPPANTEGLFELEAYPKGLFELQTSSPGKKESSSDIKGVPDIYPVTKTFNPDPFVVPFSLFSHGPNIYPTGLDTPPLETWDVQIPPDTCPPRLCDICRLVNTRQDKLDIEHHNLEGLKIAIAEGCRLCRFIFEHALKHNHVSTVKQWYSNHLPTLAIRTERSSSTFLLWPYLSVSFELCRSADYESEEEDPIRFQDISADPSGDSSINLIKGWINECESSHPRCRNVSGRLPTRLINVTSPEPFIVSLSPASTDAIEYAALSHCWGQKPTITTKKSNFESHCDMIPMSTLPKSFSDAVMVTRKLGIPFLWIDSLCIIQDSEEDWQRESAMMGDIYRNSHLTLSALDASDSHCGFICSRSRDSLVHLSGNDSSQELYVRPASKPWDTLFSDAPLNKRAWALQERLLSTRVVHFSKTELLWECYFKRVLPSIHYDLESFKGSHTAWYRVVQSYSGRSLTRQSDKLPAIAGIAASIASVTGFDYRHGLWAEDFKAGLLWRIDPSSLSSNLDLNTEPTLDLHTPTVPSWSWTSINSKVLYDVGLSTHAPHIDARPSPYDAHFLEAQTRPDPAFFNARFIHSTSRVLTLYALTRPVLLRAETPYTAQVFDAENYSATSSSFASASLERGVSGGEDLLAVWITNMRTSGSVSEQLFFLLVVRGMEGFRRIGMGVSGSGFGPFRGMGEEARRRVDLV</sequence>
<dbReference type="FunFam" id="1.10.630.10:FF:000050">
    <property type="entry name" value="Cytochrome P450 monooxygenase"/>
    <property type="match status" value="1"/>
</dbReference>
<feature type="domain" description="Heterokaryon incompatibility" evidence="5">
    <location>
        <begin position="777"/>
        <end position="921"/>
    </location>
</feature>
<keyword evidence="7" id="KW-1185">Reference proteome</keyword>
<keyword evidence="2 4" id="KW-0479">Metal-binding</keyword>
<feature type="binding site" description="axial binding residue" evidence="4">
    <location>
        <position position="450"/>
    </location>
    <ligand>
        <name>heme</name>
        <dbReference type="ChEBI" id="CHEBI:30413"/>
    </ligand>
    <ligandPart>
        <name>Fe</name>
        <dbReference type="ChEBI" id="CHEBI:18248"/>
    </ligandPart>
</feature>
<dbReference type="PANTHER" id="PTHR24305:SF229">
    <property type="entry name" value="P450, PUTATIVE (EUROFUNG)-RELATED"/>
    <property type="match status" value="1"/>
</dbReference>
<dbReference type="InterPro" id="IPR002401">
    <property type="entry name" value="Cyt_P450_E_grp-I"/>
</dbReference>
<protein>
    <submittedName>
        <fullName evidence="6">Cytochrome P450</fullName>
    </submittedName>
</protein>
<dbReference type="HOGENOM" id="CLU_269915_0_0_1"/>
<dbReference type="GO" id="GO:0005506">
    <property type="term" value="F:iron ion binding"/>
    <property type="evidence" value="ECO:0007669"/>
    <property type="project" value="InterPro"/>
</dbReference>
<dbReference type="GO" id="GO:0004497">
    <property type="term" value="F:monooxygenase activity"/>
    <property type="evidence" value="ECO:0007669"/>
    <property type="project" value="InterPro"/>
</dbReference>
<evidence type="ECO:0000256" key="3">
    <source>
        <dbReference type="ARBA" id="ARBA00023004"/>
    </source>
</evidence>
<dbReference type="PROSITE" id="PS00086">
    <property type="entry name" value="CYTOCHROME_P450"/>
    <property type="match status" value="1"/>
</dbReference>
<dbReference type="PANTHER" id="PTHR24305">
    <property type="entry name" value="CYTOCHROME P450"/>
    <property type="match status" value="1"/>
</dbReference>
<dbReference type="STRING" id="1116229.S3D4S0"/>
<evidence type="ECO:0000256" key="4">
    <source>
        <dbReference type="PIRSR" id="PIRSR602401-1"/>
    </source>
</evidence>
<dbReference type="InterPro" id="IPR036396">
    <property type="entry name" value="Cyt_P450_sf"/>
</dbReference>
<dbReference type="PRINTS" id="PR00463">
    <property type="entry name" value="EP450I"/>
</dbReference>
<evidence type="ECO:0000259" key="5">
    <source>
        <dbReference type="Pfam" id="PF06985"/>
    </source>
</evidence>
<organism evidence="6 7">
    <name type="scientific">Glarea lozoyensis (strain ATCC 20868 / MF5171)</name>
    <dbReference type="NCBI Taxonomy" id="1116229"/>
    <lineage>
        <taxon>Eukaryota</taxon>
        <taxon>Fungi</taxon>
        <taxon>Dikarya</taxon>
        <taxon>Ascomycota</taxon>
        <taxon>Pezizomycotina</taxon>
        <taxon>Leotiomycetes</taxon>
        <taxon>Helotiales</taxon>
        <taxon>Helotiaceae</taxon>
        <taxon>Glarea</taxon>
    </lineage>
</organism>
<dbReference type="InterPro" id="IPR017972">
    <property type="entry name" value="Cyt_P450_CS"/>
</dbReference>
<dbReference type="InterPro" id="IPR050121">
    <property type="entry name" value="Cytochrome_P450_monoxygenase"/>
</dbReference>
<dbReference type="KEGG" id="glz:GLAREA_06455"/>
<dbReference type="Proteomes" id="UP000016922">
    <property type="component" value="Unassembled WGS sequence"/>
</dbReference>
<reference evidence="6 7" key="1">
    <citation type="journal article" date="2013" name="BMC Genomics">
        <title>Genomics-driven discovery of the pneumocandin biosynthetic gene cluster in the fungus Glarea lozoyensis.</title>
        <authorList>
            <person name="Chen L."/>
            <person name="Yue Q."/>
            <person name="Zhang X."/>
            <person name="Xiang M."/>
            <person name="Wang C."/>
            <person name="Li S."/>
            <person name="Che Y."/>
            <person name="Ortiz-Lopez F.J."/>
            <person name="Bills G.F."/>
            <person name="Liu X."/>
            <person name="An Z."/>
        </authorList>
    </citation>
    <scope>NUCLEOTIDE SEQUENCE [LARGE SCALE GENOMIC DNA]</scope>
    <source>
        <strain evidence="7">ATCC 20868 / MF5171</strain>
    </source>
</reference>
<dbReference type="InterPro" id="IPR001128">
    <property type="entry name" value="Cyt_P450"/>
</dbReference>
<dbReference type="Pfam" id="PF06985">
    <property type="entry name" value="HET"/>
    <property type="match status" value="1"/>
</dbReference>
<dbReference type="Pfam" id="PF00067">
    <property type="entry name" value="p450"/>
    <property type="match status" value="1"/>
</dbReference>
<dbReference type="OrthoDB" id="3934656at2759"/>
<evidence type="ECO:0000256" key="2">
    <source>
        <dbReference type="ARBA" id="ARBA00022723"/>
    </source>
</evidence>
<dbReference type="GO" id="GO:0016705">
    <property type="term" value="F:oxidoreductase activity, acting on paired donors, with incorporation or reduction of molecular oxygen"/>
    <property type="evidence" value="ECO:0007669"/>
    <property type="project" value="InterPro"/>
</dbReference>
<dbReference type="GO" id="GO:0020037">
    <property type="term" value="F:heme binding"/>
    <property type="evidence" value="ECO:0007669"/>
    <property type="project" value="InterPro"/>
</dbReference>
<name>S3D4S0_GLAL2</name>
<comment type="cofactor">
    <cofactor evidence="1 4">
        <name>heme</name>
        <dbReference type="ChEBI" id="CHEBI:30413"/>
    </cofactor>
</comment>
<gene>
    <name evidence="6" type="ORF">GLAREA_06455</name>
</gene>
<dbReference type="SUPFAM" id="SSF48264">
    <property type="entry name" value="Cytochrome P450"/>
    <property type="match status" value="1"/>
</dbReference>
<dbReference type="Gene3D" id="1.10.630.10">
    <property type="entry name" value="Cytochrome P450"/>
    <property type="match status" value="1"/>
</dbReference>
<dbReference type="eggNOG" id="KOG0158">
    <property type="taxonomic scope" value="Eukaryota"/>
</dbReference>
<dbReference type="GeneID" id="19465508"/>